<keyword evidence="2" id="KW-0238">DNA-binding</keyword>
<dbReference type="Proteomes" id="UP001144313">
    <property type="component" value="Unassembled WGS sequence"/>
</dbReference>
<keyword evidence="3" id="KW-0804">Transcription</keyword>
<dbReference type="EMBL" id="BSDT01000001">
    <property type="protein sequence ID" value="GLI42424.1"/>
    <property type="molecule type" value="Genomic_DNA"/>
</dbReference>
<sequence>MTPMTEDAVEQDAVDRIVAQWHRELPDLELESMALYGRIHRISQKLGSRLHELRSRQGLGRNEFDVLASIRRSGEPFTLSPKEIGATLMLSSGGLTGRLDKLEAAGFIERLPDPADRRGLKVRMTERGGEVIEEAVRTGVDLQLETLAVLTDEERTQLGALLRKLHLGFEDQPFGD</sequence>
<comment type="caution">
    <text evidence="5">The sequence shown here is derived from an EMBL/GenBank/DDBJ whole genome shotgun (WGS) entry which is preliminary data.</text>
</comment>
<dbReference type="PRINTS" id="PR00598">
    <property type="entry name" value="HTHMARR"/>
</dbReference>
<evidence type="ECO:0000313" key="6">
    <source>
        <dbReference type="Proteomes" id="UP001144313"/>
    </source>
</evidence>
<evidence type="ECO:0000259" key="4">
    <source>
        <dbReference type="PROSITE" id="PS50995"/>
    </source>
</evidence>
<gene>
    <name evidence="5" type="ORF">GALLR39Z86_22740</name>
</gene>
<dbReference type="SMART" id="SM00347">
    <property type="entry name" value="HTH_MARR"/>
    <property type="match status" value="1"/>
</dbReference>
<dbReference type="GO" id="GO:0003700">
    <property type="term" value="F:DNA-binding transcription factor activity"/>
    <property type="evidence" value="ECO:0007669"/>
    <property type="project" value="InterPro"/>
</dbReference>
<dbReference type="InterPro" id="IPR036388">
    <property type="entry name" value="WH-like_DNA-bd_sf"/>
</dbReference>
<feature type="domain" description="HTH marR-type" evidence="4">
    <location>
        <begin position="32"/>
        <end position="167"/>
    </location>
</feature>
<evidence type="ECO:0000256" key="2">
    <source>
        <dbReference type="ARBA" id="ARBA00023125"/>
    </source>
</evidence>
<dbReference type="PANTHER" id="PTHR42756">
    <property type="entry name" value="TRANSCRIPTIONAL REGULATOR, MARR"/>
    <property type="match status" value="1"/>
</dbReference>
<keyword evidence="1" id="KW-0805">Transcription regulation</keyword>
<dbReference type="PROSITE" id="PS50995">
    <property type="entry name" value="HTH_MARR_2"/>
    <property type="match status" value="1"/>
</dbReference>
<name>A0A9W6G765_9ACTN</name>
<evidence type="ECO:0000313" key="5">
    <source>
        <dbReference type="EMBL" id="GLI42424.1"/>
    </source>
</evidence>
<accession>A0A9W6G765</accession>
<dbReference type="Pfam" id="PF12802">
    <property type="entry name" value="MarR_2"/>
    <property type="match status" value="1"/>
</dbReference>
<dbReference type="Gene3D" id="1.10.10.10">
    <property type="entry name" value="Winged helix-like DNA-binding domain superfamily/Winged helix DNA-binding domain"/>
    <property type="match status" value="1"/>
</dbReference>
<protein>
    <submittedName>
        <fullName evidence="5">MarR family transcriptional regulator</fullName>
    </submittedName>
</protein>
<dbReference type="SUPFAM" id="SSF46785">
    <property type="entry name" value="Winged helix' DNA-binding domain"/>
    <property type="match status" value="1"/>
</dbReference>
<dbReference type="AlphaFoldDB" id="A0A9W6G765"/>
<reference evidence="5" key="1">
    <citation type="submission" date="2022-12" db="EMBL/GenBank/DDBJ databases">
        <title>Reference genome sequencing for broad-spectrum identification of bacterial and archaeal isolates by mass spectrometry.</title>
        <authorList>
            <person name="Sekiguchi Y."/>
            <person name="Tourlousse D.M."/>
        </authorList>
    </citation>
    <scope>NUCLEOTIDE SEQUENCE</scope>
    <source>
        <strain evidence="5">LLR39Z86</strain>
    </source>
</reference>
<organism evidence="5 6">
    <name type="scientific">Glycomyces algeriensis</name>
    <dbReference type="NCBI Taxonomy" id="256037"/>
    <lineage>
        <taxon>Bacteria</taxon>
        <taxon>Bacillati</taxon>
        <taxon>Actinomycetota</taxon>
        <taxon>Actinomycetes</taxon>
        <taxon>Glycomycetales</taxon>
        <taxon>Glycomycetaceae</taxon>
        <taxon>Glycomyces</taxon>
    </lineage>
</organism>
<dbReference type="InterPro" id="IPR000835">
    <property type="entry name" value="HTH_MarR-typ"/>
</dbReference>
<dbReference type="PANTHER" id="PTHR42756:SF1">
    <property type="entry name" value="TRANSCRIPTIONAL REPRESSOR OF EMRAB OPERON"/>
    <property type="match status" value="1"/>
</dbReference>
<dbReference type="GO" id="GO:0003677">
    <property type="term" value="F:DNA binding"/>
    <property type="evidence" value="ECO:0007669"/>
    <property type="project" value="UniProtKB-KW"/>
</dbReference>
<proteinExistence type="predicted"/>
<evidence type="ECO:0000256" key="3">
    <source>
        <dbReference type="ARBA" id="ARBA00023163"/>
    </source>
</evidence>
<keyword evidence="6" id="KW-1185">Reference proteome</keyword>
<dbReference type="InterPro" id="IPR036390">
    <property type="entry name" value="WH_DNA-bd_sf"/>
</dbReference>
<evidence type="ECO:0000256" key="1">
    <source>
        <dbReference type="ARBA" id="ARBA00023015"/>
    </source>
</evidence>